<feature type="compositionally biased region" description="Basic and acidic residues" evidence="1">
    <location>
        <begin position="339"/>
        <end position="376"/>
    </location>
</feature>
<dbReference type="InterPro" id="IPR058253">
    <property type="entry name" value="Zn_ribbon_double"/>
</dbReference>
<reference evidence="3" key="1">
    <citation type="journal article" date="2020" name="Stud. Mycol.">
        <title>101 Dothideomycetes genomes: a test case for predicting lifestyles and emergence of pathogens.</title>
        <authorList>
            <person name="Haridas S."/>
            <person name="Albert R."/>
            <person name="Binder M."/>
            <person name="Bloem J."/>
            <person name="Labutti K."/>
            <person name="Salamov A."/>
            <person name="Andreopoulos B."/>
            <person name="Baker S."/>
            <person name="Barry K."/>
            <person name="Bills G."/>
            <person name="Bluhm B."/>
            <person name="Cannon C."/>
            <person name="Castanera R."/>
            <person name="Culley D."/>
            <person name="Daum C."/>
            <person name="Ezra D."/>
            <person name="Gonzalez J."/>
            <person name="Henrissat B."/>
            <person name="Kuo A."/>
            <person name="Liang C."/>
            <person name="Lipzen A."/>
            <person name="Lutzoni F."/>
            <person name="Magnuson J."/>
            <person name="Mondo S."/>
            <person name="Nolan M."/>
            <person name="Ohm R."/>
            <person name="Pangilinan J."/>
            <person name="Park H.-J."/>
            <person name="Ramirez L."/>
            <person name="Alfaro M."/>
            <person name="Sun H."/>
            <person name="Tritt A."/>
            <person name="Yoshinaga Y."/>
            <person name="Zwiers L.-H."/>
            <person name="Turgeon B."/>
            <person name="Goodwin S."/>
            <person name="Spatafora J."/>
            <person name="Crous P."/>
            <person name="Grigoriev I."/>
        </authorList>
    </citation>
    <scope>NUCLEOTIDE SEQUENCE</scope>
    <source>
        <strain evidence="3">CBS 122681</strain>
    </source>
</reference>
<dbReference type="EMBL" id="MU004462">
    <property type="protein sequence ID" value="KAF2650249.1"/>
    <property type="molecule type" value="Genomic_DNA"/>
</dbReference>
<feature type="compositionally biased region" description="Polar residues" evidence="1">
    <location>
        <begin position="26"/>
        <end position="38"/>
    </location>
</feature>
<feature type="region of interest" description="Disordered" evidence="1">
    <location>
        <begin position="26"/>
        <end position="60"/>
    </location>
</feature>
<dbReference type="Proteomes" id="UP000799324">
    <property type="component" value="Unassembled WGS sequence"/>
</dbReference>
<feature type="compositionally biased region" description="Low complexity" evidence="1">
    <location>
        <begin position="201"/>
        <end position="220"/>
    </location>
</feature>
<proteinExistence type="predicted"/>
<keyword evidence="4" id="KW-1185">Reference proteome</keyword>
<protein>
    <recommendedName>
        <fullName evidence="2">Probable double zinc ribbon domain-containing protein</fullName>
    </recommendedName>
</protein>
<name>A0A6A6SRB5_9PLEO</name>
<evidence type="ECO:0000256" key="1">
    <source>
        <dbReference type="SAM" id="MobiDB-lite"/>
    </source>
</evidence>
<accession>A0A6A6SRB5</accession>
<evidence type="ECO:0000313" key="3">
    <source>
        <dbReference type="EMBL" id="KAF2650249.1"/>
    </source>
</evidence>
<feature type="domain" description="Probable double zinc ribbon" evidence="2">
    <location>
        <begin position="67"/>
        <end position="168"/>
    </location>
</feature>
<organism evidence="3 4">
    <name type="scientific">Lophiostoma macrostomum CBS 122681</name>
    <dbReference type="NCBI Taxonomy" id="1314788"/>
    <lineage>
        <taxon>Eukaryota</taxon>
        <taxon>Fungi</taxon>
        <taxon>Dikarya</taxon>
        <taxon>Ascomycota</taxon>
        <taxon>Pezizomycotina</taxon>
        <taxon>Dothideomycetes</taxon>
        <taxon>Pleosporomycetidae</taxon>
        <taxon>Pleosporales</taxon>
        <taxon>Lophiostomataceae</taxon>
        <taxon>Lophiostoma</taxon>
    </lineage>
</organism>
<dbReference type="AlphaFoldDB" id="A0A6A6SRB5"/>
<gene>
    <name evidence="3" type="ORF">K491DRAFT_697464</name>
</gene>
<dbReference type="Pfam" id="PF26652">
    <property type="entry name" value="Zn_ribbon_double"/>
    <property type="match status" value="1"/>
</dbReference>
<evidence type="ECO:0000313" key="4">
    <source>
        <dbReference type="Proteomes" id="UP000799324"/>
    </source>
</evidence>
<feature type="region of interest" description="Disordered" evidence="1">
    <location>
        <begin position="322"/>
        <end position="378"/>
    </location>
</feature>
<evidence type="ECO:0000259" key="2">
    <source>
        <dbReference type="Pfam" id="PF26652"/>
    </source>
</evidence>
<dbReference type="OrthoDB" id="3799818at2759"/>
<feature type="compositionally biased region" description="Basic and acidic residues" evidence="1">
    <location>
        <begin position="258"/>
        <end position="276"/>
    </location>
</feature>
<feature type="region of interest" description="Disordered" evidence="1">
    <location>
        <begin position="200"/>
        <end position="276"/>
    </location>
</feature>
<sequence length="408" mass="43427">MPTPPPTLPLSTSTGHLRWAQAHQENQNLSISTSTSKLGGSKLPISIPPSPSPSHSHAQRADAGRAGTWTCCRCTKTNTVYLRGGAHPLGALACACPHKPCAGCAFGGSLRRFVPRVEPVQVEVAAVGRGRLDGGIGKEGGLEGGLEMEIPFGVVCTGCGLSWRAQEVDVKGEGQGMGMGLGMKKGGSLMRDVTVQMHQQNTGTGSNSNTTSNANPSKANTSKHKMTPLEGRLRKSQSLMNLSLATLHRRTQSGVSTPEDRGRLREKQRQSGKERVADAKTALVRFSGIQCSCGCVSALESCVCFRCVAELAIGPRETAQTQMKSQMQKSEVAGAAQGKADEKGKGKTDEKAQEMEIKKDIEKKREKGPDKGRYTNEKLLAMGHDSAEIKVRGGRIAHPNPLRSNPVD</sequence>